<feature type="region of interest" description="Disordered" evidence="1">
    <location>
        <begin position="482"/>
        <end position="551"/>
    </location>
</feature>
<keyword evidence="4" id="KW-1185">Reference proteome</keyword>
<proteinExistence type="predicted"/>
<keyword evidence="2" id="KW-1133">Transmembrane helix</keyword>
<feature type="transmembrane region" description="Helical" evidence="2">
    <location>
        <begin position="378"/>
        <end position="399"/>
    </location>
</feature>
<feature type="transmembrane region" description="Helical" evidence="2">
    <location>
        <begin position="452"/>
        <end position="475"/>
    </location>
</feature>
<dbReference type="OrthoDB" id="9811483at2"/>
<dbReference type="AlphaFoldDB" id="A0A1L7CVG8"/>
<dbReference type="STRING" id="1437874.CSPHI_00745"/>
<evidence type="ECO:0000256" key="1">
    <source>
        <dbReference type="SAM" id="MobiDB-lite"/>
    </source>
</evidence>
<keyword evidence="2" id="KW-0812">Transmembrane</keyword>
<evidence type="ECO:0000313" key="3">
    <source>
        <dbReference type="EMBL" id="APT89859.1"/>
    </source>
</evidence>
<evidence type="ECO:0000256" key="2">
    <source>
        <dbReference type="SAM" id="Phobius"/>
    </source>
</evidence>
<reference evidence="3 4" key="1">
    <citation type="submission" date="2014-08" db="EMBL/GenBank/DDBJ databases">
        <title>Complete genome sequence of Corynebacterium sphenisci CECT 5990(T) (=DSM 44792(T)), isolated from healthy wild penguins.</title>
        <authorList>
            <person name="Ruckert C."/>
            <person name="Albersmeier A."/>
            <person name="Winkler A."/>
            <person name="Kalinowski J."/>
        </authorList>
    </citation>
    <scope>NUCLEOTIDE SEQUENCE [LARGE SCALE GENOMIC DNA]</scope>
    <source>
        <strain evidence="3 4">DSM 44792</strain>
    </source>
</reference>
<dbReference type="Proteomes" id="UP000185469">
    <property type="component" value="Chromosome"/>
</dbReference>
<feature type="compositionally biased region" description="Low complexity" evidence="1">
    <location>
        <begin position="494"/>
        <end position="529"/>
    </location>
</feature>
<organism evidence="3 4">
    <name type="scientific">Corynebacterium sphenisci DSM 44792</name>
    <dbReference type="NCBI Taxonomy" id="1437874"/>
    <lineage>
        <taxon>Bacteria</taxon>
        <taxon>Bacillati</taxon>
        <taxon>Actinomycetota</taxon>
        <taxon>Actinomycetes</taxon>
        <taxon>Mycobacteriales</taxon>
        <taxon>Corynebacteriaceae</taxon>
        <taxon>Corynebacterium</taxon>
    </lineage>
</organism>
<protein>
    <submittedName>
        <fullName evidence="3">Uncharacterized protein</fullName>
    </submittedName>
</protein>
<keyword evidence="2" id="KW-0472">Membrane</keyword>
<dbReference type="KEGG" id="csph:CSPHI_00745"/>
<sequence>MSPRARTPASPARRSAPGALPRLIAVLLVALPLALAGVLAAGGARPLHVPWPAGSAAEAAPPPIDVARVQEARRALAEAAAAAGFLDAALVEAGEGVGELDDGAGRLADGMGAIRAGTAEIGEGARGLADGLDAATGGLSLAAVAAGQVQVAAARARESLEGVDDPAAEDALADIESLERQLSAVDFAALDGELGRARDGARSMADEVAGPYASGVAEAADGSRRLADGIAQLRGGQERLAGMSGNIGAALDKAQRTMPAPTAEQMRAAGMGGAGDPAPEPAAPATPDWAVPYLAALLAGAVAAVPWLWAGAPGRPGPGAGRGLLAWAAATALGAVALLAPAAPGSTPAAILAVGVLALAAAASAVVAGVLVRALGALAGRAALLAGLLAQAVVVAVVWRGGPDQVYAAAADAGGAVAAQPAGTVWRVAAAAGPLQHAVAALAAITGSGPDAVWLAGAAVTAAVAALGAVGLRLLRTPVEPAGAPAAPAPEPAPTVAMPAAAPAAGEPAAAGEGDPDPAGTDADAPTTELPAIADPEPESGGADPGRHRRG</sequence>
<feature type="transmembrane region" description="Helical" evidence="2">
    <location>
        <begin position="289"/>
        <end position="312"/>
    </location>
</feature>
<gene>
    <name evidence="3" type="ORF">CSPHI_00745</name>
</gene>
<feature type="region of interest" description="Disordered" evidence="1">
    <location>
        <begin position="257"/>
        <end position="283"/>
    </location>
</feature>
<name>A0A1L7CVG8_9CORY</name>
<dbReference type="EMBL" id="CP009248">
    <property type="protein sequence ID" value="APT89859.1"/>
    <property type="molecule type" value="Genomic_DNA"/>
</dbReference>
<feature type="transmembrane region" description="Helical" evidence="2">
    <location>
        <begin position="324"/>
        <end position="343"/>
    </location>
</feature>
<accession>A0A1L7CVG8</accession>
<evidence type="ECO:0000313" key="4">
    <source>
        <dbReference type="Proteomes" id="UP000185469"/>
    </source>
</evidence>
<feature type="transmembrane region" description="Helical" evidence="2">
    <location>
        <begin position="349"/>
        <end position="371"/>
    </location>
</feature>
<dbReference type="RefSeq" id="WP_075691058.1">
    <property type="nucleotide sequence ID" value="NZ_CP009248.1"/>
</dbReference>